<name>A0A0N5AWD1_9BILA</name>
<accession>A0A0N5AWD1</accession>
<dbReference type="Proteomes" id="UP000046393">
    <property type="component" value="Unplaced"/>
</dbReference>
<keyword evidence="2" id="KW-1185">Reference proteome</keyword>
<feature type="transmembrane region" description="Helical" evidence="1">
    <location>
        <begin position="61"/>
        <end position="82"/>
    </location>
</feature>
<evidence type="ECO:0000256" key="1">
    <source>
        <dbReference type="SAM" id="Phobius"/>
    </source>
</evidence>
<protein>
    <submittedName>
        <fullName evidence="3">G_PROTEIN_RECEP_F3_4 domain-containing protein</fullName>
    </submittedName>
</protein>
<sequence>MMPTFLYSIMFSRQSFLLPATCFLAHIVSVRIMKTRRTFPDLVAIVFILSSLKAKQITQDIIVYQLGFSAILSIVAFSVTFFPRKLLHRKKPNSIIQSAFSVASTPVSQCSTATARSTPSLLMSVQKGQSCLEEDGEPLVDQRLRNYSPSRELSSLFGSLNLGTVGSSDNLRCRGYLFALIYTLLLFITYLVFSFSFIIRNFTFQNNLKNTLNFDVFTLLY</sequence>
<dbReference type="STRING" id="451379.A0A0N5AWD1"/>
<proteinExistence type="predicted"/>
<organism evidence="2 3">
    <name type="scientific">Syphacia muris</name>
    <dbReference type="NCBI Taxonomy" id="451379"/>
    <lineage>
        <taxon>Eukaryota</taxon>
        <taxon>Metazoa</taxon>
        <taxon>Ecdysozoa</taxon>
        <taxon>Nematoda</taxon>
        <taxon>Chromadorea</taxon>
        <taxon>Rhabditida</taxon>
        <taxon>Spirurina</taxon>
        <taxon>Oxyuridomorpha</taxon>
        <taxon>Oxyuroidea</taxon>
        <taxon>Oxyuridae</taxon>
        <taxon>Syphacia</taxon>
    </lineage>
</organism>
<evidence type="ECO:0000313" key="2">
    <source>
        <dbReference type="Proteomes" id="UP000046393"/>
    </source>
</evidence>
<reference evidence="3" key="1">
    <citation type="submission" date="2017-02" db="UniProtKB">
        <authorList>
            <consortium name="WormBaseParasite"/>
        </authorList>
    </citation>
    <scope>IDENTIFICATION</scope>
</reference>
<keyword evidence="1" id="KW-1133">Transmembrane helix</keyword>
<keyword evidence="1" id="KW-0812">Transmembrane</keyword>
<evidence type="ECO:0000313" key="3">
    <source>
        <dbReference type="WBParaSite" id="SMUV_0000922701-mRNA-1"/>
    </source>
</evidence>
<feature type="transmembrane region" description="Helical" evidence="1">
    <location>
        <begin position="176"/>
        <end position="199"/>
    </location>
</feature>
<keyword evidence="1" id="KW-0472">Membrane</keyword>
<dbReference type="WBParaSite" id="SMUV_0000922701-mRNA-1">
    <property type="protein sequence ID" value="SMUV_0000922701-mRNA-1"/>
    <property type="gene ID" value="SMUV_0000922701"/>
</dbReference>
<dbReference type="AlphaFoldDB" id="A0A0N5AWD1"/>